<dbReference type="InterPro" id="IPR029058">
    <property type="entry name" value="AB_hydrolase_fold"/>
</dbReference>
<evidence type="ECO:0000256" key="3">
    <source>
        <dbReference type="ARBA" id="ARBA00023098"/>
    </source>
</evidence>
<dbReference type="RefSeq" id="WP_013325107.1">
    <property type="nucleotide sequence ID" value="NC_014501.1"/>
</dbReference>
<dbReference type="Proteomes" id="UP000008206">
    <property type="component" value="Chromosome"/>
</dbReference>
<keyword evidence="1" id="KW-0378">Hydrolase</keyword>
<keyword evidence="2" id="KW-0442">Lipid degradation</keyword>
<dbReference type="InterPro" id="IPR017395">
    <property type="entry name" value="Chlorophyllase-like"/>
</dbReference>
<dbReference type="Gene3D" id="3.40.50.1820">
    <property type="entry name" value="alpha/beta hydrolase"/>
    <property type="match status" value="1"/>
</dbReference>
<dbReference type="PANTHER" id="PTHR10272:SF13">
    <property type="entry name" value="POLY(ETHYLENE TEREPHTHALATE) HYDROLASE"/>
    <property type="match status" value="1"/>
</dbReference>
<evidence type="ECO:0000259" key="5">
    <source>
        <dbReference type="Pfam" id="PF07176"/>
    </source>
</evidence>
<dbReference type="AlphaFoldDB" id="E0UKI8"/>
<dbReference type="PANTHER" id="PTHR10272">
    <property type="entry name" value="PLATELET-ACTIVATING FACTOR ACETYLHYDROLASE"/>
    <property type="match status" value="1"/>
</dbReference>
<evidence type="ECO:0000313" key="6">
    <source>
        <dbReference type="EMBL" id="ADN17069.1"/>
    </source>
</evidence>
<evidence type="ECO:0000256" key="1">
    <source>
        <dbReference type="ARBA" id="ARBA00022801"/>
    </source>
</evidence>
<protein>
    <recommendedName>
        <fullName evidence="5">DUF1400 domain-containing protein</fullName>
    </recommendedName>
</protein>
<dbReference type="GO" id="GO:0016042">
    <property type="term" value="P:lipid catabolic process"/>
    <property type="evidence" value="ECO:0007669"/>
    <property type="project" value="UniProtKB-KW"/>
</dbReference>
<evidence type="ECO:0000256" key="4">
    <source>
        <dbReference type="SAM" id="SignalP"/>
    </source>
</evidence>
<keyword evidence="4" id="KW-0732">Signal</keyword>
<evidence type="ECO:0000256" key="2">
    <source>
        <dbReference type="ARBA" id="ARBA00022963"/>
    </source>
</evidence>
<feature type="chain" id="PRO_5003141353" description="DUF1400 domain-containing protein" evidence="4">
    <location>
        <begin position="22"/>
        <end position="539"/>
    </location>
</feature>
<dbReference type="STRING" id="497965.Cyan7822_5187"/>
<evidence type="ECO:0000313" key="7">
    <source>
        <dbReference type="Proteomes" id="UP000008206"/>
    </source>
</evidence>
<feature type="domain" description="DUF1400" evidence="5">
    <location>
        <begin position="21"/>
        <end position="143"/>
    </location>
</feature>
<dbReference type="Pfam" id="PF07224">
    <property type="entry name" value="Chlorophyllase"/>
    <property type="match status" value="1"/>
</dbReference>
<gene>
    <name evidence="6" type="ordered locus">Cyan7822_5187</name>
</gene>
<dbReference type="SUPFAM" id="SSF53474">
    <property type="entry name" value="alpha/beta-Hydrolases"/>
    <property type="match status" value="1"/>
</dbReference>
<name>E0UKI8_GLOV7</name>
<organism evidence="6 7">
    <name type="scientific">Gloeothece verrucosa (strain PCC 7822)</name>
    <name type="common">Cyanothece sp. (strain PCC 7822)</name>
    <dbReference type="NCBI Taxonomy" id="497965"/>
    <lineage>
        <taxon>Bacteria</taxon>
        <taxon>Bacillati</taxon>
        <taxon>Cyanobacteriota</taxon>
        <taxon>Cyanophyceae</taxon>
        <taxon>Oscillatoriophycideae</taxon>
        <taxon>Chroococcales</taxon>
        <taxon>Aphanothecaceae</taxon>
        <taxon>Gloeothece</taxon>
        <taxon>Gloeothece verrucosa</taxon>
    </lineage>
</organism>
<dbReference type="KEGG" id="cyj:Cyan7822_5187"/>
<dbReference type="InterPro" id="IPR010802">
    <property type="entry name" value="DUF1400"/>
</dbReference>
<dbReference type="HOGENOM" id="CLU_029435_0_0_3"/>
<accession>E0UKI8</accession>
<dbReference type="EMBL" id="CP002198">
    <property type="protein sequence ID" value="ADN17069.1"/>
    <property type="molecule type" value="Genomic_DNA"/>
</dbReference>
<dbReference type="ESTHER" id="cyap2-e0uki8">
    <property type="family name" value="Duf_1400"/>
</dbReference>
<dbReference type="GO" id="GO:0003847">
    <property type="term" value="F:1-alkyl-2-acetylglycerophosphocholine esterase activity"/>
    <property type="evidence" value="ECO:0007669"/>
    <property type="project" value="TreeGrafter"/>
</dbReference>
<reference evidence="7" key="1">
    <citation type="journal article" date="2011" name="MBio">
        <title>Novel metabolic attributes of the genus Cyanothece, comprising a group of unicellular nitrogen-fixing Cyanobacteria.</title>
        <authorList>
            <person name="Bandyopadhyay A."/>
            <person name="Elvitigala T."/>
            <person name="Welsh E."/>
            <person name="Stockel J."/>
            <person name="Liberton M."/>
            <person name="Min H."/>
            <person name="Sherman L.A."/>
            <person name="Pakrasi H.B."/>
        </authorList>
    </citation>
    <scope>NUCLEOTIDE SEQUENCE [LARGE SCALE GENOMIC DNA]</scope>
    <source>
        <strain evidence="7">PCC 7822</strain>
    </source>
</reference>
<keyword evidence="3" id="KW-0443">Lipid metabolism</keyword>
<feature type="signal peptide" evidence="4">
    <location>
        <begin position="1"/>
        <end position="21"/>
    </location>
</feature>
<dbReference type="OrthoDB" id="422423at2"/>
<sequence length="539" mass="60345">MLKYVILSVGSALLTALPVIAADTIYVTFGPWRGSIRIESLETFANDGTINNNLRFFLRGLSRQQEEKFREVLLKPVNVSPLLVSRFFNSAIGQEILTRVGRGITIQGGRNGKYALRAAIIQASLEPEGLTLLNVLRKFPTNMQLQGEYLLGLKNTFDRIIQGTNFFTQTMAQLSAQAAQSNSVNFSQMMDLRQPGQVNFRQEMITLTDSTRKRTFYVIVYRPEKEPTGKTPVVILSHGLGSRPQDFEAMAQHLASYGYVVAMPQHPGSDTQQQQAFINGFSRQVFDVNEFINRPKDISAVIDELERRNQSDFGGRLDLENVGVIGHSFGGYTALAVAGAQINREYLKSACERSFNWLNMSSLLQCTALNLPNTTYQFRDARVKAVLVKNPFNSIIFGQKELEQIQIPVMITGGNYDPATPFVLEQVRAFSWLTTPNKYLALKEGQAHINLAQLDAGITQVIDSIPKLTLAESDLIDNYQNPLALAFFAVYIANDPQFRPFLTAAYGEFLSQNEPFKMYLIDSSSQPALQQALKAFRIF</sequence>
<dbReference type="eggNOG" id="COG4188">
    <property type="taxonomic scope" value="Bacteria"/>
</dbReference>
<proteinExistence type="predicted"/>
<dbReference type="Pfam" id="PF07176">
    <property type="entry name" value="DUF1400"/>
    <property type="match status" value="1"/>
</dbReference>
<keyword evidence="7" id="KW-1185">Reference proteome</keyword>